<keyword evidence="1" id="KW-0472">Membrane</keyword>
<reference evidence="2 3" key="1">
    <citation type="submission" date="2018-03" db="EMBL/GenBank/DDBJ databases">
        <title>Genomic Encyclopedia of Archaeal and Bacterial Type Strains, Phase II (KMG-II): from individual species to whole genera.</title>
        <authorList>
            <person name="Goeker M."/>
        </authorList>
    </citation>
    <scope>NUCLEOTIDE SEQUENCE [LARGE SCALE GENOMIC DNA]</scope>
    <source>
        <strain evidence="2 3">DSM 28229</strain>
    </source>
</reference>
<name>A0A315ZK42_SEDFL</name>
<comment type="caution">
    <text evidence="2">The sequence shown here is derived from an EMBL/GenBank/DDBJ whole genome shotgun (WGS) entry which is preliminary data.</text>
</comment>
<dbReference type="Proteomes" id="UP000245535">
    <property type="component" value="Unassembled WGS sequence"/>
</dbReference>
<dbReference type="OrthoDB" id="154078at2"/>
<keyword evidence="1" id="KW-0812">Transmembrane</keyword>
<evidence type="ECO:0000256" key="1">
    <source>
        <dbReference type="SAM" id="Phobius"/>
    </source>
</evidence>
<organism evidence="2 3">
    <name type="scientific">Sediminitomix flava</name>
    <dbReference type="NCBI Taxonomy" id="379075"/>
    <lineage>
        <taxon>Bacteria</taxon>
        <taxon>Pseudomonadati</taxon>
        <taxon>Bacteroidota</taxon>
        <taxon>Cytophagia</taxon>
        <taxon>Cytophagales</taxon>
        <taxon>Flammeovirgaceae</taxon>
        <taxon>Sediminitomix</taxon>
    </lineage>
</organism>
<dbReference type="AlphaFoldDB" id="A0A315ZK42"/>
<dbReference type="RefSeq" id="WP_109616519.1">
    <property type="nucleotide sequence ID" value="NZ_QGDO01000001.1"/>
</dbReference>
<feature type="transmembrane region" description="Helical" evidence="1">
    <location>
        <begin position="20"/>
        <end position="43"/>
    </location>
</feature>
<proteinExistence type="predicted"/>
<dbReference type="Pfam" id="PF16316">
    <property type="entry name" value="DUF4956"/>
    <property type="match status" value="1"/>
</dbReference>
<dbReference type="EMBL" id="QGDO01000001">
    <property type="protein sequence ID" value="PWJ45064.1"/>
    <property type="molecule type" value="Genomic_DNA"/>
</dbReference>
<accession>A0A315ZK42</accession>
<feature type="transmembrane region" description="Helical" evidence="1">
    <location>
        <begin position="55"/>
        <end position="72"/>
    </location>
</feature>
<dbReference type="InterPro" id="IPR032531">
    <property type="entry name" value="DUF4956"/>
</dbReference>
<feature type="transmembrane region" description="Helical" evidence="1">
    <location>
        <begin position="102"/>
        <end position="120"/>
    </location>
</feature>
<evidence type="ECO:0000313" key="2">
    <source>
        <dbReference type="EMBL" id="PWJ45064.1"/>
    </source>
</evidence>
<gene>
    <name evidence="2" type="ORF">BC781_1011467</name>
</gene>
<feature type="transmembrane region" description="Helical" evidence="1">
    <location>
        <begin position="126"/>
        <end position="148"/>
    </location>
</feature>
<keyword evidence="3" id="KW-1185">Reference proteome</keyword>
<evidence type="ECO:0000313" key="3">
    <source>
        <dbReference type="Proteomes" id="UP000245535"/>
    </source>
</evidence>
<protein>
    <submittedName>
        <fullName evidence="2">Uncharacterized protein DUF4956</fullName>
    </submittedName>
</protein>
<keyword evidence="1" id="KW-1133">Transmembrane helix</keyword>
<sequence length="233" mass="27034">MDLNFITEQLNTQTSSVSVFQIGVFLIRMLINLLSITALVRVLYARNNRNRDFFFTYYGIGFTVFLICYMLQNVELELGFALGLFAVFGIIRYRTDPIPIKSMTYLFVVIGISIINALAGNHISEYYLFLVNSIMILGLWAVESSLFLNKEQGLLIFYEKIENIKPENSNQLLHDLFERTGLLITRYEIKDVDFLRDAAHIQVFYLREDASQKEVERVNDRKSALKVVFRNPV</sequence>